<accession>A0A1S8TH91</accession>
<evidence type="ECO:0000256" key="1">
    <source>
        <dbReference type="ARBA" id="ARBA00004651"/>
    </source>
</evidence>
<evidence type="ECO:0000256" key="7">
    <source>
        <dbReference type="RuleBase" id="RU363032"/>
    </source>
</evidence>
<evidence type="ECO:0000256" key="6">
    <source>
        <dbReference type="ARBA" id="ARBA00023136"/>
    </source>
</evidence>
<dbReference type="Gene3D" id="1.10.3720.10">
    <property type="entry name" value="MetI-like"/>
    <property type="match status" value="1"/>
</dbReference>
<reference evidence="9 10" key="1">
    <citation type="submission" date="2016-05" db="EMBL/GenBank/DDBJ databases">
        <title>Microbial solvent formation.</title>
        <authorList>
            <person name="Poehlein A."/>
            <person name="Montoya Solano J.D."/>
            <person name="Flitsch S."/>
            <person name="Krabben P."/>
            <person name="Duerre P."/>
            <person name="Daniel R."/>
        </authorList>
    </citation>
    <scope>NUCLEOTIDE SEQUENCE [LARGE SCALE GENOMIC DNA]</scope>
    <source>
        <strain evidence="9 10">DSM 2619</strain>
    </source>
</reference>
<evidence type="ECO:0000259" key="8">
    <source>
        <dbReference type="PROSITE" id="PS50928"/>
    </source>
</evidence>
<feature type="transmembrane region" description="Helical" evidence="7">
    <location>
        <begin position="70"/>
        <end position="91"/>
    </location>
</feature>
<dbReference type="InterPro" id="IPR000515">
    <property type="entry name" value="MetI-like"/>
</dbReference>
<dbReference type="SUPFAM" id="SSF161098">
    <property type="entry name" value="MetI-like"/>
    <property type="match status" value="1"/>
</dbReference>
<keyword evidence="2 7" id="KW-0813">Transport</keyword>
<dbReference type="InterPro" id="IPR035906">
    <property type="entry name" value="MetI-like_sf"/>
</dbReference>
<sequence length="258" mass="28268">MLSKKEKYQVNLVWAIGIILVWELGAFFLDKVTNDPMAAVKLPYLHNIIISISQNFIELIGAAGLTFSRAVIGFALGAAIGFTLALIMSLSKIAEKIALPYLIISQMIPVLGLAPIIFTLARDMNISRIIIAAYITFFPVSVNMLSGLNSVENDKKELLYSYAAKKKSIYYKLMIPYSLPYLFAGLKIAAPMSITASILVDMLGSSGGIGVKLLYSLYSGAKDVFWGSVVTSAFMGILSYGIVIVFEKICIPWRKQIT</sequence>
<feature type="transmembrane region" description="Helical" evidence="7">
    <location>
        <begin position="130"/>
        <end position="149"/>
    </location>
</feature>
<keyword evidence="3" id="KW-1003">Cell membrane</keyword>
<keyword evidence="6 7" id="KW-0472">Membrane</keyword>
<protein>
    <submittedName>
        <fullName evidence="9">Putative aliphatic sulfonates transport permease protein SsuC</fullName>
    </submittedName>
</protein>
<evidence type="ECO:0000256" key="2">
    <source>
        <dbReference type="ARBA" id="ARBA00022448"/>
    </source>
</evidence>
<feature type="transmembrane region" description="Helical" evidence="7">
    <location>
        <begin position="97"/>
        <end position="118"/>
    </location>
</feature>
<feature type="transmembrane region" description="Helical" evidence="7">
    <location>
        <begin position="12"/>
        <end position="29"/>
    </location>
</feature>
<feature type="transmembrane region" description="Helical" evidence="7">
    <location>
        <begin position="224"/>
        <end position="246"/>
    </location>
</feature>
<proteinExistence type="inferred from homology"/>
<comment type="similarity">
    <text evidence="7">Belongs to the binding-protein-dependent transport system permease family.</text>
</comment>
<dbReference type="AlphaFoldDB" id="A0A1S8TH91"/>
<dbReference type="RefSeq" id="WP_077847587.1">
    <property type="nucleotide sequence ID" value="NZ_LZZM01000154.1"/>
</dbReference>
<organism evidence="9 10">
    <name type="scientific">Clostridium puniceum</name>
    <dbReference type="NCBI Taxonomy" id="29367"/>
    <lineage>
        <taxon>Bacteria</taxon>
        <taxon>Bacillati</taxon>
        <taxon>Bacillota</taxon>
        <taxon>Clostridia</taxon>
        <taxon>Eubacteriales</taxon>
        <taxon>Clostridiaceae</taxon>
        <taxon>Clostridium</taxon>
    </lineage>
</organism>
<dbReference type="PANTHER" id="PTHR30151">
    <property type="entry name" value="ALKANE SULFONATE ABC TRANSPORTER-RELATED, MEMBRANE SUBUNIT"/>
    <property type="match status" value="1"/>
</dbReference>
<name>A0A1S8TH91_9CLOT</name>
<keyword evidence="4 7" id="KW-0812">Transmembrane</keyword>
<evidence type="ECO:0000256" key="4">
    <source>
        <dbReference type="ARBA" id="ARBA00022692"/>
    </source>
</evidence>
<dbReference type="EMBL" id="LZZM01000154">
    <property type="protein sequence ID" value="OOM77143.1"/>
    <property type="molecule type" value="Genomic_DNA"/>
</dbReference>
<evidence type="ECO:0000256" key="5">
    <source>
        <dbReference type="ARBA" id="ARBA00022989"/>
    </source>
</evidence>
<evidence type="ECO:0000313" key="10">
    <source>
        <dbReference type="Proteomes" id="UP000190890"/>
    </source>
</evidence>
<evidence type="ECO:0000313" key="9">
    <source>
        <dbReference type="EMBL" id="OOM77143.1"/>
    </source>
</evidence>
<comment type="subcellular location">
    <subcellularLocation>
        <location evidence="1 7">Cell membrane</location>
        <topology evidence="1 7">Multi-pass membrane protein</topology>
    </subcellularLocation>
</comment>
<feature type="domain" description="ABC transmembrane type-1" evidence="8">
    <location>
        <begin position="63"/>
        <end position="247"/>
    </location>
</feature>
<dbReference type="OrthoDB" id="9804353at2"/>
<dbReference type="GO" id="GO:0055085">
    <property type="term" value="P:transmembrane transport"/>
    <property type="evidence" value="ECO:0007669"/>
    <property type="project" value="InterPro"/>
</dbReference>
<keyword evidence="5 7" id="KW-1133">Transmembrane helix</keyword>
<gene>
    <name evidence="9" type="primary">ssuC_2</name>
    <name evidence="9" type="ORF">CLPUN_24580</name>
</gene>
<comment type="caution">
    <text evidence="9">The sequence shown here is derived from an EMBL/GenBank/DDBJ whole genome shotgun (WGS) entry which is preliminary data.</text>
</comment>
<keyword evidence="10" id="KW-1185">Reference proteome</keyword>
<feature type="transmembrane region" description="Helical" evidence="7">
    <location>
        <begin position="169"/>
        <end position="186"/>
    </location>
</feature>
<dbReference type="PANTHER" id="PTHR30151:SF0">
    <property type="entry name" value="ABC TRANSPORTER PERMEASE PROTEIN MJ0413-RELATED"/>
    <property type="match status" value="1"/>
</dbReference>
<dbReference type="PROSITE" id="PS50928">
    <property type="entry name" value="ABC_TM1"/>
    <property type="match status" value="1"/>
</dbReference>
<dbReference type="GO" id="GO:0005886">
    <property type="term" value="C:plasma membrane"/>
    <property type="evidence" value="ECO:0007669"/>
    <property type="project" value="UniProtKB-SubCell"/>
</dbReference>
<evidence type="ECO:0000256" key="3">
    <source>
        <dbReference type="ARBA" id="ARBA00022475"/>
    </source>
</evidence>
<dbReference type="Proteomes" id="UP000190890">
    <property type="component" value="Unassembled WGS sequence"/>
</dbReference>
<dbReference type="Pfam" id="PF00528">
    <property type="entry name" value="BPD_transp_1"/>
    <property type="match status" value="1"/>
</dbReference>
<dbReference type="STRING" id="29367.CLPUN_24580"/>